<sequence>MATRNIVLTDHQSQVVDRLVASGRYQNASEVLRTGLRMVEEAESAYTTKMNELRAAIAEGEEDVKNGKTRHFTADEFATYLSERAKGITGTKRNT</sequence>
<evidence type="ECO:0000256" key="2">
    <source>
        <dbReference type="ARBA" id="ARBA00017940"/>
    </source>
</evidence>
<proteinExistence type="inferred from homology"/>
<evidence type="ECO:0000313" key="7">
    <source>
        <dbReference type="Proteomes" id="UP001143391"/>
    </source>
</evidence>
<comment type="similarity">
    <text evidence="1">Belongs to the ParD antitoxin family.</text>
</comment>
<evidence type="ECO:0000256" key="3">
    <source>
        <dbReference type="ARBA" id="ARBA00022649"/>
    </source>
</evidence>
<dbReference type="Gene3D" id="6.10.10.120">
    <property type="entry name" value="Antitoxin ParD1-like"/>
    <property type="match status" value="1"/>
</dbReference>
<protein>
    <recommendedName>
        <fullName evidence="2">Antitoxin ParD</fullName>
    </recommendedName>
</protein>
<dbReference type="PANTHER" id="PTHR36582">
    <property type="entry name" value="ANTITOXIN PARD"/>
    <property type="match status" value="1"/>
</dbReference>
<organism evidence="6 7">
    <name type="scientific">Marinobacter iranensis</name>
    <dbReference type="NCBI Taxonomy" id="2962607"/>
    <lineage>
        <taxon>Bacteria</taxon>
        <taxon>Pseudomonadati</taxon>
        <taxon>Pseudomonadota</taxon>
        <taxon>Gammaproteobacteria</taxon>
        <taxon>Pseudomonadales</taxon>
        <taxon>Marinobacteraceae</taxon>
        <taxon>Marinobacter</taxon>
    </lineage>
</organism>
<reference evidence="6" key="1">
    <citation type="submission" date="2022-07" db="EMBL/GenBank/DDBJ databases">
        <title>Marinobacter iranensis a new bacterium isolate from a hipersaline lake in Iran.</title>
        <authorList>
            <person name="Mohammad A.M.A."/>
            <person name="Cristina S.-P."/>
            <person name="Antonio V."/>
        </authorList>
    </citation>
    <scope>NUCLEOTIDE SEQUENCE</scope>
    <source>
        <strain evidence="6">71-i</strain>
    </source>
</reference>
<feature type="coiled-coil region" evidence="5">
    <location>
        <begin position="39"/>
        <end position="70"/>
    </location>
</feature>
<dbReference type="Pfam" id="PF03693">
    <property type="entry name" value="ParD_antitoxin"/>
    <property type="match status" value="1"/>
</dbReference>
<comment type="caution">
    <text evidence="6">The sequence shown here is derived from an EMBL/GenBank/DDBJ whole genome shotgun (WGS) entry which is preliminary data.</text>
</comment>
<dbReference type="SUPFAM" id="SSF47598">
    <property type="entry name" value="Ribbon-helix-helix"/>
    <property type="match status" value="1"/>
</dbReference>
<evidence type="ECO:0000256" key="5">
    <source>
        <dbReference type="SAM" id="Coils"/>
    </source>
</evidence>
<keyword evidence="7" id="KW-1185">Reference proteome</keyword>
<comment type="function">
    <text evidence="4">Antitoxin component of a type II toxin-antitoxin (TA) system. Neutralizes the effect of toxin ParE.</text>
</comment>
<keyword evidence="5" id="KW-0175">Coiled coil</keyword>
<dbReference type="InterPro" id="IPR038296">
    <property type="entry name" value="ParD_sf"/>
</dbReference>
<evidence type="ECO:0000313" key="6">
    <source>
        <dbReference type="EMBL" id="MDF0752674.1"/>
    </source>
</evidence>
<dbReference type="RefSeq" id="WP_275710224.1">
    <property type="nucleotide sequence ID" value="NZ_JANCMW010000020.1"/>
</dbReference>
<accession>A0ABT5YGH5</accession>
<dbReference type="InterPro" id="IPR010985">
    <property type="entry name" value="Ribbon_hlx_hlx"/>
</dbReference>
<evidence type="ECO:0000256" key="4">
    <source>
        <dbReference type="ARBA" id="ARBA00037106"/>
    </source>
</evidence>
<gene>
    <name evidence="6" type="ORF">NLU14_20815</name>
</gene>
<evidence type="ECO:0000256" key="1">
    <source>
        <dbReference type="ARBA" id="ARBA00008580"/>
    </source>
</evidence>
<dbReference type="EMBL" id="JANCMW010000020">
    <property type="protein sequence ID" value="MDF0752674.1"/>
    <property type="molecule type" value="Genomic_DNA"/>
</dbReference>
<name>A0ABT5YGH5_9GAMM</name>
<dbReference type="NCBIfam" id="TIGR02606">
    <property type="entry name" value="antidote_CC2985"/>
    <property type="match status" value="1"/>
</dbReference>
<dbReference type="Proteomes" id="UP001143391">
    <property type="component" value="Unassembled WGS sequence"/>
</dbReference>
<dbReference type="PANTHER" id="PTHR36582:SF2">
    <property type="entry name" value="ANTITOXIN PARD"/>
    <property type="match status" value="1"/>
</dbReference>
<dbReference type="InterPro" id="IPR022789">
    <property type="entry name" value="ParD"/>
</dbReference>
<keyword evidence="3" id="KW-1277">Toxin-antitoxin system</keyword>